<keyword evidence="1" id="KW-0812">Transmembrane</keyword>
<keyword evidence="1" id="KW-1133">Transmembrane helix</keyword>
<feature type="transmembrane region" description="Helical" evidence="1">
    <location>
        <begin position="21"/>
        <end position="41"/>
    </location>
</feature>
<dbReference type="EMBL" id="LR721750">
    <property type="protein sequence ID" value="VVV04017.1"/>
    <property type="molecule type" value="Genomic_DNA"/>
</dbReference>
<reference evidence="2" key="1">
    <citation type="submission" date="2019-09" db="EMBL/GenBank/DDBJ databases">
        <authorList>
            <person name="Hjerde E."/>
        </authorList>
    </citation>
    <scope>NUCLEOTIDE SEQUENCE</scope>
    <source>
        <strain evidence="2">06/09/160</strain>
    </source>
</reference>
<evidence type="ECO:0000313" key="2">
    <source>
        <dbReference type="EMBL" id="VVV04017.1"/>
    </source>
</evidence>
<sequence>MNPNPDYLALIQGVITRMANNAFLVKGWSVTLTAALLAVGGSLSNMDNFNQPLFLVINCGCILFFLWLDSYFYYNEKKYRELYDYACDTSRFKNEHLFNLNPNLLTPESEDSSLSLRLSVIKSSAVYPLYLMQIALSIIIYLFVI</sequence>
<dbReference type="AlphaFoldDB" id="A0A5Q4ZSS1"/>
<keyword evidence="1" id="KW-0472">Membrane</keyword>
<protein>
    <submittedName>
        <fullName evidence="2">Uncharacterized protein</fullName>
    </submittedName>
</protein>
<gene>
    <name evidence="2" type="ORF">AW0309160_01400</name>
</gene>
<proteinExistence type="predicted"/>
<feature type="transmembrane region" description="Helical" evidence="1">
    <location>
        <begin position="53"/>
        <end position="74"/>
    </location>
</feature>
<accession>A0A5Q4ZSS1</accession>
<organism evidence="2">
    <name type="scientific">Aliivibrio wodanis</name>
    <dbReference type="NCBI Taxonomy" id="80852"/>
    <lineage>
        <taxon>Bacteria</taxon>
        <taxon>Pseudomonadati</taxon>
        <taxon>Pseudomonadota</taxon>
        <taxon>Gammaproteobacteria</taxon>
        <taxon>Vibrionales</taxon>
        <taxon>Vibrionaceae</taxon>
        <taxon>Aliivibrio</taxon>
    </lineage>
</organism>
<name>A0A5Q4ZSS1_9GAMM</name>
<feature type="transmembrane region" description="Helical" evidence="1">
    <location>
        <begin position="125"/>
        <end position="144"/>
    </location>
</feature>
<evidence type="ECO:0000256" key="1">
    <source>
        <dbReference type="SAM" id="Phobius"/>
    </source>
</evidence>